<proteinExistence type="predicted"/>
<feature type="non-terminal residue" evidence="1">
    <location>
        <position position="30"/>
    </location>
</feature>
<accession>A0AA42EE50</accession>
<protein>
    <submittedName>
        <fullName evidence="1">Isocitrate/isopropylmalate family dehydrogenase</fullName>
    </submittedName>
</protein>
<dbReference type="Proteomes" id="UP001148834">
    <property type="component" value="Unassembled WGS sequence"/>
</dbReference>
<gene>
    <name evidence="1" type="ORF">N5925_11185</name>
</gene>
<evidence type="ECO:0000313" key="2">
    <source>
        <dbReference type="Proteomes" id="UP001148834"/>
    </source>
</evidence>
<sequence>MQNYNIAVLSGDGIGPEIMAQAIKVLDTVQ</sequence>
<comment type="caution">
    <text evidence="1">The sequence shown here is derived from an EMBL/GenBank/DDBJ whole genome shotgun (WGS) entry which is preliminary data.</text>
</comment>
<dbReference type="AlphaFoldDB" id="A0AA42EE50"/>
<reference evidence="1" key="1">
    <citation type="submission" date="2022-09" db="EMBL/GenBank/DDBJ databases">
        <title>Molecular characterization of Glaesserella parasuis strains circulating in commercial swine farms using whole-genome sequencing.</title>
        <authorList>
            <person name="Mugabi R."/>
            <person name="Clavijo M."/>
            <person name="Li G."/>
        </authorList>
    </citation>
    <scope>NUCLEOTIDE SEQUENCE</scope>
    <source>
        <strain evidence="1">0435-53</strain>
    </source>
</reference>
<evidence type="ECO:0000313" key="1">
    <source>
        <dbReference type="EMBL" id="MDD2169119.1"/>
    </source>
</evidence>
<organism evidence="1 2">
    <name type="scientific">Glaesserella parasuis</name>
    <name type="common">Haemophilus parasuis</name>
    <dbReference type="NCBI Taxonomy" id="738"/>
    <lineage>
        <taxon>Bacteria</taxon>
        <taxon>Pseudomonadati</taxon>
        <taxon>Pseudomonadota</taxon>
        <taxon>Gammaproteobacteria</taxon>
        <taxon>Pasteurellales</taxon>
        <taxon>Pasteurellaceae</taxon>
        <taxon>Glaesserella</taxon>
    </lineage>
</organism>
<dbReference type="Gene3D" id="3.40.718.10">
    <property type="entry name" value="Isopropylmalate Dehydrogenase"/>
    <property type="match status" value="1"/>
</dbReference>
<name>A0AA42EE50_GLAPU</name>
<dbReference type="EMBL" id="JAODIR010000096">
    <property type="protein sequence ID" value="MDD2169119.1"/>
    <property type="molecule type" value="Genomic_DNA"/>
</dbReference>
<dbReference type="SUPFAM" id="SSF53659">
    <property type="entry name" value="Isocitrate/Isopropylmalate dehydrogenase-like"/>
    <property type="match status" value="1"/>
</dbReference>